<feature type="non-terminal residue" evidence="4">
    <location>
        <position position="1"/>
    </location>
</feature>
<comment type="caution">
    <text evidence="4">The sequence shown here is derived from an EMBL/GenBank/DDBJ whole genome shotgun (WGS) entry which is preliminary data.</text>
</comment>
<dbReference type="EMBL" id="CAJOAY010026744">
    <property type="protein sequence ID" value="CAF4393127.1"/>
    <property type="molecule type" value="Genomic_DNA"/>
</dbReference>
<name>A0A820NSF4_9BILA</name>
<keyword evidence="2" id="KW-1003">Cell membrane</keyword>
<protein>
    <recommendedName>
        <fullName evidence="3">P-type ATPase A domain-containing protein</fullName>
    </recommendedName>
</protein>
<proteinExistence type="predicted"/>
<gene>
    <name evidence="4" type="ORF">OKA104_LOCUS50989</name>
</gene>
<evidence type="ECO:0000313" key="5">
    <source>
        <dbReference type="Proteomes" id="UP000663881"/>
    </source>
</evidence>
<organism evidence="4 5">
    <name type="scientific">Adineta steineri</name>
    <dbReference type="NCBI Taxonomy" id="433720"/>
    <lineage>
        <taxon>Eukaryota</taxon>
        <taxon>Metazoa</taxon>
        <taxon>Spiralia</taxon>
        <taxon>Gnathifera</taxon>
        <taxon>Rotifera</taxon>
        <taxon>Eurotatoria</taxon>
        <taxon>Bdelloidea</taxon>
        <taxon>Adinetida</taxon>
        <taxon>Adinetidae</taxon>
        <taxon>Adineta</taxon>
    </lineage>
</organism>
<evidence type="ECO:0000256" key="2">
    <source>
        <dbReference type="ARBA" id="ARBA00022475"/>
    </source>
</evidence>
<dbReference type="Proteomes" id="UP000663881">
    <property type="component" value="Unassembled WGS sequence"/>
</dbReference>
<dbReference type="GO" id="GO:0036376">
    <property type="term" value="P:sodium ion export across plasma membrane"/>
    <property type="evidence" value="ECO:0007669"/>
    <property type="project" value="TreeGrafter"/>
</dbReference>
<dbReference type="Gene3D" id="1.20.1110.10">
    <property type="entry name" value="Calcium-transporting ATPase, transmembrane domain"/>
    <property type="match status" value="1"/>
</dbReference>
<comment type="subcellular location">
    <subcellularLocation>
        <location evidence="1">Cell membrane</location>
        <topology evidence="1">Multi-pass membrane protein</topology>
    </subcellularLocation>
</comment>
<keyword evidence="2" id="KW-0472">Membrane</keyword>
<sequence length="144" mass="15420">SIKIIASFSKLSPTTATVRRDGVEQQIPTNELVPGDIILIQTGDVLPADCRFLTCEGLKVNSAELTGETKPITVTVHCTGQILMESTNIGFYSSFVEQGMGEAIVIATGDNTILGKMSGTTTKDSSGDEITNLHREVNRFVLMA</sequence>
<dbReference type="AlphaFoldDB" id="A0A820NSF4"/>
<reference evidence="4" key="1">
    <citation type="submission" date="2021-02" db="EMBL/GenBank/DDBJ databases">
        <authorList>
            <person name="Nowell W R."/>
        </authorList>
    </citation>
    <scope>NUCLEOTIDE SEQUENCE</scope>
</reference>
<dbReference type="InterPro" id="IPR050510">
    <property type="entry name" value="Cation_transp_ATPase_P-type"/>
</dbReference>
<evidence type="ECO:0000313" key="4">
    <source>
        <dbReference type="EMBL" id="CAF4393127.1"/>
    </source>
</evidence>
<dbReference type="Gene3D" id="2.70.150.10">
    <property type="entry name" value="Calcium-transporting ATPase, cytoplasmic transduction domain A"/>
    <property type="match status" value="1"/>
</dbReference>
<dbReference type="GO" id="GO:1902600">
    <property type="term" value="P:proton transmembrane transport"/>
    <property type="evidence" value="ECO:0007669"/>
    <property type="project" value="TreeGrafter"/>
</dbReference>
<dbReference type="SUPFAM" id="SSF81653">
    <property type="entry name" value="Calcium ATPase, transduction domain A"/>
    <property type="match status" value="1"/>
</dbReference>
<dbReference type="PANTHER" id="PTHR43294">
    <property type="entry name" value="SODIUM/POTASSIUM-TRANSPORTING ATPASE SUBUNIT ALPHA"/>
    <property type="match status" value="1"/>
</dbReference>
<accession>A0A820NSF4</accession>
<dbReference type="GO" id="GO:0006883">
    <property type="term" value="P:intracellular sodium ion homeostasis"/>
    <property type="evidence" value="ECO:0007669"/>
    <property type="project" value="TreeGrafter"/>
</dbReference>
<dbReference type="Pfam" id="PF00122">
    <property type="entry name" value="E1-E2_ATPase"/>
    <property type="match status" value="1"/>
</dbReference>
<dbReference type="GO" id="GO:1990573">
    <property type="term" value="P:potassium ion import across plasma membrane"/>
    <property type="evidence" value="ECO:0007669"/>
    <property type="project" value="TreeGrafter"/>
</dbReference>
<evidence type="ECO:0000256" key="1">
    <source>
        <dbReference type="ARBA" id="ARBA00004651"/>
    </source>
</evidence>
<dbReference type="GO" id="GO:0005391">
    <property type="term" value="F:P-type sodium:potassium-exchanging transporter activity"/>
    <property type="evidence" value="ECO:0007669"/>
    <property type="project" value="TreeGrafter"/>
</dbReference>
<dbReference type="PANTHER" id="PTHR43294:SF21">
    <property type="entry name" value="CATION TRANSPORTING ATPASE"/>
    <property type="match status" value="1"/>
</dbReference>
<feature type="domain" description="P-type ATPase A" evidence="3">
    <location>
        <begin position="10"/>
        <end position="118"/>
    </location>
</feature>
<dbReference type="GO" id="GO:0030007">
    <property type="term" value="P:intracellular potassium ion homeostasis"/>
    <property type="evidence" value="ECO:0007669"/>
    <property type="project" value="TreeGrafter"/>
</dbReference>
<dbReference type="InterPro" id="IPR008250">
    <property type="entry name" value="ATPase_P-typ_transduc_dom_A_sf"/>
</dbReference>
<dbReference type="InterPro" id="IPR059000">
    <property type="entry name" value="ATPase_P-type_domA"/>
</dbReference>
<dbReference type="GO" id="GO:0005886">
    <property type="term" value="C:plasma membrane"/>
    <property type="evidence" value="ECO:0007669"/>
    <property type="project" value="UniProtKB-SubCell"/>
</dbReference>
<evidence type="ECO:0000259" key="3">
    <source>
        <dbReference type="Pfam" id="PF00122"/>
    </source>
</evidence>